<dbReference type="EMBL" id="PEVG01000013">
    <property type="protein sequence ID" value="PIU99681.1"/>
    <property type="molecule type" value="Genomic_DNA"/>
</dbReference>
<comment type="caution">
    <text evidence="5">The sequence shown here is derived from an EMBL/GenBank/DDBJ whole genome shotgun (WGS) entry which is preliminary data.</text>
</comment>
<dbReference type="PANTHER" id="PTHR32194">
    <property type="entry name" value="METALLOPROTEASE TLDD"/>
    <property type="match status" value="1"/>
</dbReference>
<evidence type="ECO:0000256" key="3">
    <source>
        <dbReference type="ARBA" id="ARBA00022801"/>
    </source>
</evidence>
<evidence type="ECO:0008006" key="7">
    <source>
        <dbReference type="Google" id="ProtNLM"/>
    </source>
</evidence>
<name>A0A2M7B9D1_9BACT</name>
<evidence type="ECO:0000256" key="1">
    <source>
        <dbReference type="ARBA" id="ARBA00022490"/>
    </source>
</evidence>
<organism evidence="5 6">
    <name type="scientific">Candidatus Tagabacteria bacterium CG03_land_8_20_14_0_80_41_22</name>
    <dbReference type="NCBI Taxonomy" id="1975020"/>
    <lineage>
        <taxon>Bacteria</taxon>
        <taxon>Candidatus Tagaibacteriota</taxon>
    </lineage>
</organism>
<dbReference type="GO" id="GO:0008233">
    <property type="term" value="F:peptidase activity"/>
    <property type="evidence" value="ECO:0007669"/>
    <property type="project" value="UniProtKB-KW"/>
</dbReference>
<evidence type="ECO:0000313" key="5">
    <source>
        <dbReference type="EMBL" id="PIU99681.1"/>
    </source>
</evidence>
<dbReference type="PROSITE" id="PS00854">
    <property type="entry name" value="PROTEASOME_BETA_1"/>
    <property type="match status" value="1"/>
</dbReference>
<keyword evidence="1" id="KW-0963">Cytoplasm</keyword>
<evidence type="ECO:0000256" key="2">
    <source>
        <dbReference type="ARBA" id="ARBA00022670"/>
    </source>
</evidence>
<keyword evidence="2" id="KW-0645">Protease</keyword>
<dbReference type="GO" id="GO:0005839">
    <property type="term" value="C:proteasome core complex"/>
    <property type="evidence" value="ECO:0007669"/>
    <property type="project" value="InterPro"/>
</dbReference>
<dbReference type="InterPro" id="IPR023333">
    <property type="entry name" value="Proteasome_suB-type"/>
</dbReference>
<protein>
    <recommendedName>
        <fullName evidence="7">Proteasome subunit beta</fullName>
    </recommendedName>
</protein>
<dbReference type="SUPFAM" id="SSF56235">
    <property type="entry name" value="N-terminal nucleophile aminohydrolases (Ntn hydrolases)"/>
    <property type="match status" value="1"/>
</dbReference>
<dbReference type="PANTHER" id="PTHR32194:SF0">
    <property type="entry name" value="ATP-DEPENDENT PROTEASE SUBUNIT HSLV"/>
    <property type="match status" value="1"/>
</dbReference>
<keyword evidence="3" id="KW-0378">Hydrolase</keyword>
<dbReference type="GO" id="GO:0051603">
    <property type="term" value="P:proteolysis involved in protein catabolic process"/>
    <property type="evidence" value="ECO:0007669"/>
    <property type="project" value="InterPro"/>
</dbReference>
<dbReference type="InterPro" id="IPR001353">
    <property type="entry name" value="Proteasome_sua/b"/>
</dbReference>
<dbReference type="InterPro" id="IPR029055">
    <property type="entry name" value="Ntn_hydrolases_N"/>
</dbReference>
<dbReference type="Proteomes" id="UP000228561">
    <property type="component" value="Unassembled WGS sequence"/>
</dbReference>
<dbReference type="GO" id="GO:0005737">
    <property type="term" value="C:cytoplasm"/>
    <property type="evidence" value="ECO:0007669"/>
    <property type="project" value="TreeGrafter"/>
</dbReference>
<evidence type="ECO:0000313" key="6">
    <source>
        <dbReference type="Proteomes" id="UP000228561"/>
    </source>
</evidence>
<sequence>MNGIGEKLLRVLETYAGTRKIAASEAEKMAAMARLKIHGTTILALKFKEGVIMAADRRCVAGEKIFSDKEIKIEETGSLSCIAGAGYVSDCQWLVKVLKQGFLPELEKFWELDEIFVDGQANLIDFIMENVFLLTWPILAGFDPFENNGRIFMFEPGGMLFKPDDYAAYGSGEDYALTVLDKEWSYDCSETKGIMIAIEALLASGKKDKNTSDSLLHPPLIKIITSCGIKDFPAEKFFKIALKERVKEEARKGIKDGLGTFIVGQFLQNLAKELEKK</sequence>
<proteinExistence type="predicted"/>
<dbReference type="AlphaFoldDB" id="A0A2M7B9D1"/>
<accession>A0A2M7B9D1</accession>
<dbReference type="Gene3D" id="3.60.20.10">
    <property type="entry name" value="Glutamine Phosphoribosylpyrophosphate, subunit 1, domain 1"/>
    <property type="match status" value="1"/>
</dbReference>
<evidence type="ECO:0000256" key="4">
    <source>
        <dbReference type="ARBA" id="ARBA00022942"/>
    </source>
</evidence>
<dbReference type="InterPro" id="IPR016050">
    <property type="entry name" value="Proteasome_bsu_CS"/>
</dbReference>
<reference evidence="6" key="1">
    <citation type="submission" date="2017-09" db="EMBL/GenBank/DDBJ databases">
        <title>Depth-based differentiation of microbial function through sediment-hosted aquifers and enrichment of novel symbionts in the deep terrestrial subsurface.</title>
        <authorList>
            <person name="Probst A.J."/>
            <person name="Ladd B."/>
            <person name="Jarett J.K."/>
            <person name="Geller-Mcgrath D.E."/>
            <person name="Sieber C.M.K."/>
            <person name="Emerson J.B."/>
            <person name="Anantharaman K."/>
            <person name="Thomas B.C."/>
            <person name="Malmstrom R."/>
            <person name="Stieglmeier M."/>
            <person name="Klingl A."/>
            <person name="Woyke T."/>
            <person name="Ryan C.M."/>
            <person name="Banfield J.F."/>
        </authorList>
    </citation>
    <scope>NUCLEOTIDE SEQUENCE [LARGE SCALE GENOMIC DNA]</scope>
</reference>
<gene>
    <name evidence="5" type="ORF">COS58_01115</name>
</gene>
<dbReference type="Pfam" id="PF00227">
    <property type="entry name" value="Proteasome"/>
    <property type="match status" value="1"/>
</dbReference>
<keyword evidence="4" id="KW-0647">Proteasome</keyword>